<dbReference type="Proteomes" id="UP001501138">
    <property type="component" value="Unassembled WGS sequence"/>
</dbReference>
<proteinExistence type="predicted"/>
<gene>
    <name evidence="3" type="ORF">GCM10009809_13310</name>
</gene>
<keyword evidence="4" id="KW-1185">Reference proteome</keyword>
<organism evidence="3 4">
    <name type="scientific">Isoptericola hypogeus</name>
    <dbReference type="NCBI Taxonomy" id="300179"/>
    <lineage>
        <taxon>Bacteria</taxon>
        <taxon>Bacillati</taxon>
        <taxon>Actinomycetota</taxon>
        <taxon>Actinomycetes</taxon>
        <taxon>Micrococcales</taxon>
        <taxon>Promicromonosporaceae</taxon>
        <taxon>Isoptericola</taxon>
    </lineage>
</organism>
<keyword evidence="2" id="KW-0812">Transmembrane</keyword>
<evidence type="ECO:0000313" key="3">
    <source>
        <dbReference type="EMBL" id="GAA1718787.1"/>
    </source>
</evidence>
<reference evidence="3 4" key="1">
    <citation type="journal article" date="2019" name="Int. J. Syst. Evol. Microbiol.">
        <title>The Global Catalogue of Microorganisms (GCM) 10K type strain sequencing project: providing services to taxonomists for standard genome sequencing and annotation.</title>
        <authorList>
            <consortium name="The Broad Institute Genomics Platform"/>
            <consortium name="The Broad Institute Genome Sequencing Center for Infectious Disease"/>
            <person name="Wu L."/>
            <person name="Ma J."/>
        </authorList>
    </citation>
    <scope>NUCLEOTIDE SEQUENCE [LARGE SCALE GENOMIC DNA]</scope>
    <source>
        <strain evidence="3 4">JCM 15589</strain>
    </source>
</reference>
<keyword evidence="2" id="KW-0472">Membrane</keyword>
<dbReference type="RefSeq" id="WP_344246873.1">
    <property type="nucleotide sequence ID" value="NZ_BAAAPM010000003.1"/>
</dbReference>
<comment type="caution">
    <text evidence="3">The sequence shown here is derived from an EMBL/GenBank/DDBJ whole genome shotgun (WGS) entry which is preliminary data.</text>
</comment>
<dbReference type="EMBL" id="BAAAPM010000003">
    <property type="protein sequence ID" value="GAA1718787.1"/>
    <property type="molecule type" value="Genomic_DNA"/>
</dbReference>
<evidence type="ECO:0000256" key="2">
    <source>
        <dbReference type="SAM" id="Phobius"/>
    </source>
</evidence>
<accession>A0ABN2J7G1</accession>
<evidence type="ECO:0000256" key="1">
    <source>
        <dbReference type="SAM" id="MobiDB-lite"/>
    </source>
</evidence>
<name>A0ABN2J7G1_9MICO</name>
<keyword evidence="2" id="KW-1133">Transmembrane helix</keyword>
<feature type="region of interest" description="Disordered" evidence="1">
    <location>
        <begin position="72"/>
        <end position="102"/>
    </location>
</feature>
<feature type="transmembrane region" description="Helical" evidence="2">
    <location>
        <begin position="26"/>
        <end position="48"/>
    </location>
</feature>
<protein>
    <submittedName>
        <fullName evidence="3">Uncharacterized protein</fullName>
    </submittedName>
</protein>
<evidence type="ECO:0000313" key="4">
    <source>
        <dbReference type="Proteomes" id="UP001501138"/>
    </source>
</evidence>
<sequence length="102" mass="10196">MRRVLVVGLAVATIDGAALGVFAALGWTLVAVVALVAGLAGAVAVALATPPPRAAPRPSTVTLGLPLRDAEAVEEPEPLETAVQPAEIEPLRHAPEPTPAAA</sequence>